<name>A0A411YCG2_9ACTN</name>
<dbReference type="KEGG" id="erz:ER308_04500"/>
<sequence>MSGPAEPTDPRPTAAPTSASDGGPGADTASSPATPSDDQRRLVTRRLADVPREEIQPLFGGRLLLGKLSALAGIGGVGKSYLSAALAASVSRGDPLPGDEHSGGPAGVLLASFEDEAADTLRPRLEDLGADLTRVSVIDGICDQRGKVAPFTSADAAALSAEIQARGDVRLVIVDPVGGWLAPGVDEYRGSEVRSALEGLRQVAAEHQVAVLLVMHVRKAEADVALHRITGSAAFGQLVRSVLFAGTDPDDNQLAAVAHVKANLTGTAPTLNYQIEEHGQFAWLHERPDLDGERLAGRTPDEEHGARGEAETFLAATLEPGPRPAREIIAEASTAGIAERTLKRAKKRLDVRSNKHGPDGTWSWSLPHQQP</sequence>
<dbReference type="Pfam" id="PF13481">
    <property type="entry name" value="AAA_25"/>
    <property type="match status" value="1"/>
</dbReference>
<dbReference type="SUPFAM" id="SSF52540">
    <property type="entry name" value="P-loop containing nucleoside triphosphate hydrolases"/>
    <property type="match status" value="1"/>
</dbReference>
<feature type="region of interest" description="Disordered" evidence="1">
    <location>
        <begin position="1"/>
        <end position="41"/>
    </location>
</feature>
<reference evidence="2 3" key="1">
    <citation type="submission" date="2019-01" db="EMBL/GenBank/DDBJ databases">
        <title>Egibacter rhizosphaerae EGI 80759T.</title>
        <authorList>
            <person name="Chen D.-D."/>
            <person name="Tian Y."/>
            <person name="Jiao J.-Y."/>
            <person name="Zhang X.-T."/>
            <person name="Zhang Y.-G."/>
            <person name="Zhang Y."/>
            <person name="Xiao M."/>
            <person name="Shu W.-S."/>
            <person name="Li W.-J."/>
        </authorList>
    </citation>
    <scope>NUCLEOTIDE SEQUENCE [LARGE SCALE GENOMIC DNA]</scope>
    <source>
        <strain evidence="2 3">EGI 80759</strain>
    </source>
</reference>
<protein>
    <submittedName>
        <fullName evidence="2">AAA family ATPase</fullName>
    </submittedName>
</protein>
<dbReference type="Proteomes" id="UP000291469">
    <property type="component" value="Chromosome"/>
</dbReference>
<gene>
    <name evidence="2" type="ORF">ER308_04500</name>
</gene>
<dbReference type="EMBL" id="CP036402">
    <property type="protein sequence ID" value="QBI18876.1"/>
    <property type="molecule type" value="Genomic_DNA"/>
</dbReference>
<evidence type="ECO:0000313" key="3">
    <source>
        <dbReference type="Proteomes" id="UP000291469"/>
    </source>
</evidence>
<organism evidence="2 3">
    <name type="scientific">Egibacter rhizosphaerae</name>
    <dbReference type="NCBI Taxonomy" id="1670831"/>
    <lineage>
        <taxon>Bacteria</taxon>
        <taxon>Bacillati</taxon>
        <taxon>Actinomycetota</taxon>
        <taxon>Nitriliruptoria</taxon>
        <taxon>Egibacterales</taxon>
        <taxon>Egibacteraceae</taxon>
        <taxon>Egibacter</taxon>
    </lineage>
</organism>
<dbReference type="OrthoDB" id="4926055at2"/>
<evidence type="ECO:0000256" key="1">
    <source>
        <dbReference type="SAM" id="MobiDB-lite"/>
    </source>
</evidence>
<feature type="compositionally biased region" description="Basic and acidic residues" evidence="1">
    <location>
        <begin position="348"/>
        <end position="358"/>
    </location>
</feature>
<proteinExistence type="predicted"/>
<feature type="compositionally biased region" description="Polar residues" evidence="1">
    <location>
        <begin position="362"/>
        <end position="371"/>
    </location>
</feature>
<keyword evidence="3" id="KW-1185">Reference proteome</keyword>
<feature type="region of interest" description="Disordered" evidence="1">
    <location>
        <begin position="346"/>
        <end position="371"/>
    </location>
</feature>
<accession>A0A411YCG2</accession>
<evidence type="ECO:0000313" key="2">
    <source>
        <dbReference type="EMBL" id="QBI18876.1"/>
    </source>
</evidence>
<dbReference type="InterPro" id="IPR027417">
    <property type="entry name" value="P-loop_NTPase"/>
</dbReference>
<dbReference type="Gene3D" id="3.40.50.300">
    <property type="entry name" value="P-loop containing nucleotide triphosphate hydrolases"/>
    <property type="match status" value="1"/>
</dbReference>
<dbReference type="AlphaFoldDB" id="A0A411YCG2"/>